<sequence length="301" mass="35390">MNLTFERLDFSMNGELKRRLEVREILSCEFNLPILYLWDETYETRCHFHPDYTLIVETYEGEEYALMPVCGEVFFPEALEALRGYFKSKGKALTIYCADDVFKGFIEKNHPDEFDIISDRDTFDYLYDAEKLRTLTGRKYNKKRNHLHAFLREYEGRYAYKPLSEGDEPRICEFVKKWNEEREDDAYFIEQEIKGICSVMKHMSRLGVKAAGIYIDGRLEAFTMGSAINQGKEAIIHVEKANTKIRGLYQFVNQQFLVHAYPDVALVNREDDVGEEGLRKAKLSYHPVRLVEKHTLLEVER</sequence>
<evidence type="ECO:0000313" key="3">
    <source>
        <dbReference type="Proteomes" id="UP000461585"/>
    </source>
</evidence>
<reference evidence="2 3" key="1">
    <citation type="submission" date="2020-01" db="EMBL/GenBank/DDBJ databases">
        <title>Anaeroalcalibacter tamaniensis gen. nov., sp. nov., moderately halophilic strictly anaerobic fermenter bacterium from mud volcano of Taman peninsula.</title>
        <authorList>
            <person name="Frolova A."/>
            <person name="Merkel A.Y."/>
            <person name="Slobodkin A.I."/>
        </authorList>
    </citation>
    <scope>NUCLEOTIDE SEQUENCE [LARGE SCALE GENOMIC DNA]</scope>
    <source>
        <strain evidence="2 3">F-3ap</strain>
    </source>
</reference>
<dbReference type="Pfam" id="PF09924">
    <property type="entry name" value="LPG_synthase_C"/>
    <property type="match status" value="1"/>
</dbReference>
<feature type="domain" description="Phosphatidylglycerol lysyltransferase C-terminal" evidence="1">
    <location>
        <begin position="31"/>
        <end position="293"/>
    </location>
</feature>
<keyword evidence="3" id="KW-1185">Reference proteome</keyword>
<gene>
    <name evidence="2" type="ORF">GXN74_09630</name>
</gene>
<protein>
    <submittedName>
        <fullName evidence="2">DUF2156 domain-containing protein</fullName>
    </submittedName>
</protein>
<dbReference type="InterPro" id="IPR024320">
    <property type="entry name" value="LPG_synthase_C"/>
</dbReference>
<dbReference type="Gene3D" id="3.40.630.30">
    <property type="match status" value="1"/>
</dbReference>
<dbReference type="SUPFAM" id="SSF55729">
    <property type="entry name" value="Acyl-CoA N-acyltransferases (Nat)"/>
    <property type="match status" value="2"/>
</dbReference>
<dbReference type="EMBL" id="JAAEEH010000025">
    <property type="protein sequence ID" value="NDL67998.1"/>
    <property type="molecule type" value="Genomic_DNA"/>
</dbReference>
<name>A0A7X5KNP1_9FIRM</name>
<evidence type="ECO:0000313" key="2">
    <source>
        <dbReference type="EMBL" id="NDL67998.1"/>
    </source>
</evidence>
<dbReference type="InterPro" id="IPR016732">
    <property type="entry name" value="UCP018688"/>
</dbReference>
<dbReference type="Proteomes" id="UP000461585">
    <property type="component" value="Unassembled WGS sequence"/>
</dbReference>
<comment type="caution">
    <text evidence="2">The sequence shown here is derived from an EMBL/GenBank/DDBJ whole genome shotgun (WGS) entry which is preliminary data.</text>
</comment>
<organism evidence="2 3">
    <name type="scientific">Anaerotalea alkaliphila</name>
    <dbReference type="NCBI Taxonomy" id="2662126"/>
    <lineage>
        <taxon>Bacteria</taxon>
        <taxon>Bacillati</taxon>
        <taxon>Bacillota</taxon>
        <taxon>Clostridia</taxon>
        <taxon>Eubacteriales</taxon>
        <taxon>Anaerotalea</taxon>
    </lineage>
</organism>
<dbReference type="InterPro" id="IPR016181">
    <property type="entry name" value="Acyl_CoA_acyltransferase"/>
</dbReference>
<accession>A0A7X5KNP1</accession>
<evidence type="ECO:0000259" key="1">
    <source>
        <dbReference type="Pfam" id="PF09924"/>
    </source>
</evidence>
<dbReference type="PANTHER" id="PTHR41373:SF1">
    <property type="entry name" value="PHOSPHATIDYLGLYCEROL LYSYLTRANSFERASE C-TERMINAL DOMAIN-CONTAINING PROTEIN"/>
    <property type="match status" value="1"/>
</dbReference>
<proteinExistence type="predicted"/>
<dbReference type="PANTHER" id="PTHR41373">
    <property type="entry name" value="DUF2156 DOMAIN-CONTAINING PROTEIN"/>
    <property type="match status" value="1"/>
</dbReference>
<dbReference type="PIRSF" id="PIRSF018688">
    <property type="entry name" value="UCP018688"/>
    <property type="match status" value="1"/>
</dbReference>
<dbReference type="RefSeq" id="WP_162370723.1">
    <property type="nucleotide sequence ID" value="NZ_JAAEEH010000025.1"/>
</dbReference>
<dbReference type="AlphaFoldDB" id="A0A7X5KNP1"/>